<sequence length="454" mass="50805">MTDISRYYVPGLHVDDHVINVPLHWQWKDGAEEPEQESFAGEQIQLFYRVVTSAENAKRELPLLLFLQGGPGGMGPRPMSADSIPWLAEAVKHFRVVLIDQRGTGRSSRVDASSITRRTKNGETARQIADFLKNFLADSIIHDCEYLRLTQFGGQKWATLGQSYGGFLTMAYLSLFPHALAVSFVTGGIPHIPMNPREVYEHTVPRMITKTQQYYARYPEDEAKLAHIADIIASGGVQLPNGDLVSVRRLQMLGGDFGIKPSFERMHWTVDTAFASPADEASGILTDGFLMELFARTTSYGDELYWVLQEFIYANENISPISWAANQVLRDTPAMSEDARPLMLIGEAALPEMFEQDAALRPFAPAMDLLMADTSWGKVYDEEKLAENTVPLRAAVYFDDMYVDSGLQLDTLSRVGNSHAWVTNEFEHDGARSGNVFQHLYEEALSLGDLENLL</sequence>
<dbReference type="InterPro" id="IPR000073">
    <property type="entry name" value="AB_hydrolase_1"/>
</dbReference>
<organism evidence="4 5">
    <name type="scientific">Alloscardovia macacae</name>
    <dbReference type="NCBI Taxonomy" id="1160091"/>
    <lineage>
        <taxon>Bacteria</taxon>
        <taxon>Bacillati</taxon>
        <taxon>Actinomycetota</taxon>
        <taxon>Actinomycetes</taxon>
        <taxon>Bifidobacteriales</taxon>
        <taxon>Bifidobacteriaceae</taxon>
        <taxon>Alloscardovia</taxon>
    </lineage>
</organism>
<keyword evidence="2" id="KW-0378">Hydrolase</keyword>
<dbReference type="PANTHER" id="PTHR43248">
    <property type="entry name" value="2-SUCCINYL-6-HYDROXY-2,4-CYCLOHEXADIENE-1-CARBOXYLATE SYNTHASE"/>
    <property type="match status" value="1"/>
</dbReference>
<dbReference type="Gene3D" id="3.40.50.1820">
    <property type="entry name" value="alpha/beta hydrolase"/>
    <property type="match status" value="1"/>
</dbReference>
<name>A0A261F500_9BIFI</name>
<dbReference type="AlphaFoldDB" id="A0A261F500"/>
<dbReference type="Pfam" id="PF00561">
    <property type="entry name" value="Abhydrolase_1"/>
    <property type="match status" value="1"/>
</dbReference>
<dbReference type="GO" id="GO:0004177">
    <property type="term" value="F:aminopeptidase activity"/>
    <property type="evidence" value="ECO:0007669"/>
    <property type="project" value="UniProtKB-EC"/>
</dbReference>
<dbReference type="EMBL" id="MWWT01000005">
    <property type="protein sequence ID" value="OZG54217.1"/>
    <property type="molecule type" value="Genomic_DNA"/>
</dbReference>
<reference evidence="4 5" key="1">
    <citation type="journal article" date="2017" name="BMC Genomics">
        <title>Comparative genomic and phylogenomic analyses of the Bifidobacteriaceae family.</title>
        <authorList>
            <person name="Lugli G.A."/>
            <person name="Milani C."/>
            <person name="Turroni F."/>
            <person name="Duranti S."/>
            <person name="Mancabelli L."/>
            <person name="Mangifesta M."/>
            <person name="Ferrario C."/>
            <person name="Modesto M."/>
            <person name="Mattarelli P."/>
            <person name="Jiri K."/>
            <person name="van Sinderen D."/>
            <person name="Ventura M."/>
        </authorList>
    </citation>
    <scope>NUCLEOTIDE SEQUENCE [LARGE SCALE GENOMIC DNA]</scope>
    <source>
        <strain evidence="4 5">DSM 24762</strain>
    </source>
</reference>
<dbReference type="InterPro" id="IPR002410">
    <property type="entry name" value="Peptidase_S33"/>
</dbReference>
<evidence type="ECO:0000313" key="4">
    <source>
        <dbReference type="EMBL" id="OZG54217.1"/>
    </source>
</evidence>
<dbReference type="RefSeq" id="WP_094726373.1">
    <property type="nucleotide sequence ID" value="NZ_JBHLWS010000013.1"/>
</dbReference>
<dbReference type="Proteomes" id="UP000243657">
    <property type="component" value="Unassembled WGS sequence"/>
</dbReference>
<dbReference type="InterPro" id="IPR051601">
    <property type="entry name" value="Serine_prot/Carboxylest_S33"/>
</dbReference>
<comment type="caution">
    <text evidence="4">The sequence shown here is derived from an EMBL/GenBank/DDBJ whole genome shotgun (WGS) entry which is preliminary data.</text>
</comment>
<dbReference type="PRINTS" id="PR00793">
    <property type="entry name" value="PROAMNOPTASE"/>
</dbReference>
<evidence type="ECO:0000256" key="2">
    <source>
        <dbReference type="ARBA" id="ARBA00022801"/>
    </source>
</evidence>
<proteinExistence type="inferred from homology"/>
<dbReference type="PANTHER" id="PTHR43248:SF2">
    <property type="entry name" value="PROLYL AMINOPEPTIDASE"/>
    <property type="match status" value="1"/>
</dbReference>
<comment type="similarity">
    <text evidence="1">Belongs to the peptidase S33 family.</text>
</comment>
<gene>
    <name evidence="4" type="ORF">ALMA_0678</name>
</gene>
<evidence type="ECO:0000256" key="1">
    <source>
        <dbReference type="ARBA" id="ARBA00010088"/>
    </source>
</evidence>
<dbReference type="InterPro" id="IPR029058">
    <property type="entry name" value="AB_hydrolase_fold"/>
</dbReference>
<protein>
    <submittedName>
        <fullName evidence="4">Proline iminopeptidase</fullName>
    </submittedName>
</protein>
<evidence type="ECO:0000259" key="3">
    <source>
        <dbReference type="Pfam" id="PF00561"/>
    </source>
</evidence>
<evidence type="ECO:0000313" key="5">
    <source>
        <dbReference type="Proteomes" id="UP000243657"/>
    </source>
</evidence>
<feature type="domain" description="AB hydrolase-1" evidence="3">
    <location>
        <begin position="62"/>
        <end position="223"/>
    </location>
</feature>
<accession>A0A261F500</accession>
<dbReference type="GO" id="GO:0006508">
    <property type="term" value="P:proteolysis"/>
    <property type="evidence" value="ECO:0007669"/>
    <property type="project" value="InterPro"/>
</dbReference>
<dbReference type="SUPFAM" id="SSF53474">
    <property type="entry name" value="alpha/beta-Hydrolases"/>
    <property type="match status" value="1"/>
</dbReference>
<keyword evidence="5" id="KW-1185">Reference proteome</keyword>